<dbReference type="SUPFAM" id="SSF52540">
    <property type="entry name" value="P-loop containing nucleoside triphosphate hydrolases"/>
    <property type="match status" value="1"/>
</dbReference>
<keyword evidence="2" id="KW-1185">Reference proteome</keyword>
<dbReference type="AlphaFoldDB" id="A0A160KPM8"/>
<gene>
    <name evidence="1" type="ORF">A6122_0188</name>
</gene>
<dbReference type="PATRIC" id="fig|33888.3.peg.222"/>
<dbReference type="EMBL" id="CP015515">
    <property type="protein sequence ID" value="AND15352.1"/>
    <property type="molecule type" value="Genomic_DNA"/>
</dbReference>
<dbReference type="RefSeq" id="WP_068250509.1">
    <property type="nucleotide sequence ID" value="NZ_CP015515.1"/>
</dbReference>
<dbReference type="InterPro" id="IPR027417">
    <property type="entry name" value="P-loop_NTPase"/>
</dbReference>
<evidence type="ECO:0000313" key="1">
    <source>
        <dbReference type="EMBL" id="AND15352.1"/>
    </source>
</evidence>
<dbReference type="OrthoDB" id="2531964at2"/>
<evidence type="ECO:0000313" key="2">
    <source>
        <dbReference type="Proteomes" id="UP000077071"/>
    </source>
</evidence>
<organism evidence="1 2">
    <name type="scientific">Rathayibacter tritici</name>
    <dbReference type="NCBI Taxonomy" id="33888"/>
    <lineage>
        <taxon>Bacteria</taxon>
        <taxon>Bacillati</taxon>
        <taxon>Actinomycetota</taxon>
        <taxon>Actinomycetes</taxon>
        <taxon>Micrococcales</taxon>
        <taxon>Microbacteriaceae</taxon>
        <taxon>Rathayibacter</taxon>
    </lineage>
</organism>
<reference evidence="1 2" key="1">
    <citation type="submission" date="2016-05" db="EMBL/GenBank/DDBJ databases">
        <title>Complete genome sequence of Rathayibacter tritici NCPPB 1953.</title>
        <authorList>
            <person name="Park J."/>
            <person name="Lee H.-H."/>
            <person name="Lee S.-W."/>
            <person name="Seo Y.-S."/>
        </authorList>
    </citation>
    <scope>NUCLEOTIDE SEQUENCE [LARGE SCALE GENOMIC DNA]</scope>
    <source>
        <strain evidence="1 2">NCPPB 1953</strain>
    </source>
</reference>
<sequence>MATLSSNVFTPGKNTTLTYVDRKHDDAAATLRKHIRRGGSLVSVIGPTKMGKTVLAQREAPNAFTIQGHAIQKVDDFWMRFAGYLGIPSEKSQSKVTGDRSKWNLLSRLGIFGIGEAGAEIGGEHTLDVGASSNTIINAEQAAHEAVEIVIAKGGRVTVVVDDFHFIPREVRVALVQALKPLAYVGATVILITLPHRRAETTDLVSDMTGRTALVEVTPWAQTDLAEIASLGFPELNLTDLFGLGDRLAAASYGSPQIMQQLCLELVETVNEVLERSDTPKALVAPSDWAEFHREVRDEGAIKWVQRFIGGPSVRGQKRKKHQLLDGRTFDGYQVIIAALKELGPPLDLSLVELNVKIDAMLKSSKSGDVTVGGKLAQMSELASKPLKAKLKEAEDENATAADIFEAGSDDDPAGGTPQPVFEYMPDDVGKTIHILEPYVAYTIRWHVDALLA</sequence>
<name>A0A160KPM8_9MICO</name>
<accession>A0A160KPM8</accession>
<dbReference type="Proteomes" id="UP000077071">
    <property type="component" value="Chromosome"/>
</dbReference>
<dbReference type="KEGG" id="rtn:A6122_0188"/>
<proteinExistence type="predicted"/>
<protein>
    <submittedName>
        <fullName evidence="1">Uncharacterized protein</fullName>
    </submittedName>
</protein>